<keyword evidence="3" id="KW-1185">Reference proteome</keyword>
<name>A0AAV8YP90_9CUCU</name>
<evidence type="ECO:0000256" key="1">
    <source>
        <dbReference type="SAM" id="MobiDB-lite"/>
    </source>
</evidence>
<dbReference type="Proteomes" id="UP001162162">
    <property type="component" value="Unassembled WGS sequence"/>
</dbReference>
<evidence type="ECO:0000313" key="2">
    <source>
        <dbReference type="EMBL" id="KAJ8952696.1"/>
    </source>
</evidence>
<gene>
    <name evidence="2" type="ORF">NQ318_021012</name>
</gene>
<sequence length="270" mass="30613">MFCINTFFAMSEIITLSSDEESSPPKKRIKPTHVGEVSITPVKKVKDSENIVVLSDDDDCIEEKTVPSFNCVINKENMEQCVTMRDDDNDSVTFIDEHDLHVDNNKNREDSSTPENIGKNNSEDIVGYSITIEGSSAEESSGKENISENALLQNNNITEPGTSKNSSNDLLEKFLTVCEESIIKSQYEHFADRQFPIIRKYYKKFGTKLSESLNFSKLIEENIERARKSPAAGVISFNEVFQYIKELVDAESVEVSEEHKIKLKKLEKNH</sequence>
<feature type="region of interest" description="Disordered" evidence="1">
    <location>
        <begin position="103"/>
        <end position="124"/>
    </location>
</feature>
<organism evidence="2 3">
    <name type="scientific">Aromia moschata</name>
    <dbReference type="NCBI Taxonomy" id="1265417"/>
    <lineage>
        <taxon>Eukaryota</taxon>
        <taxon>Metazoa</taxon>
        <taxon>Ecdysozoa</taxon>
        <taxon>Arthropoda</taxon>
        <taxon>Hexapoda</taxon>
        <taxon>Insecta</taxon>
        <taxon>Pterygota</taxon>
        <taxon>Neoptera</taxon>
        <taxon>Endopterygota</taxon>
        <taxon>Coleoptera</taxon>
        <taxon>Polyphaga</taxon>
        <taxon>Cucujiformia</taxon>
        <taxon>Chrysomeloidea</taxon>
        <taxon>Cerambycidae</taxon>
        <taxon>Cerambycinae</taxon>
        <taxon>Callichromatini</taxon>
        <taxon>Aromia</taxon>
    </lineage>
</organism>
<protein>
    <submittedName>
        <fullName evidence="2">Uncharacterized protein</fullName>
    </submittedName>
</protein>
<comment type="caution">
    <text evidence="2">The sequence shown here is derived from an EMBL/GenBank/DDBJ whole genome shotgun (WGS) entry which is preliminary data.</text>
</comment>
<accession>A0AAV8YP90</accession>
<proteinExistence type="predicted"/>
<dbReference type="EMBL" id="JAPWTK010000065">
    <property type="protein sequence ID" value="KAJ8952696.1"/>
    <property type="molecule type" value="Genomic_DNA"/>
</dbReference>
<evidence type="ECO:0000313" key="3">
    <source>
        <dbReference type="Proteomes" id="UP001162162"/>
    </source>
</evidence>
<dbReference type="AlphaFoldDB" id="A0AAV8YP90"/>
<reference evidence="2" key="1">
    <citation type="journal article" date="2023" name="Insect Mol. Biol.">
        <title>Genome sequencing provides insights into the evolution of gene families encoding plant cell wall-degrading enzymes in longhorned beetles.</title>
        <authorList>
            <person name="Shin N.R."/>
            <person name="Okamura Y."/>
            <person name="Kirsch R."/>
            <person name="Pauchet Y."/>
        </authorList>
    </citation>
    <scope>NUCLEOTIDE SEQUENCE</scope>
    <source>
        <strain evidence="2">AMC_N1</strain>
    </source>
</reference>